<gene>
    <name evidence="3" type="ORF">HQ865_24750</name>
</gene>
<proteinExistence type="predicted"/>
<evidence type="ECO:0000313" key="4">
    <source>
        <dbReference type="Proteomes" id="UP000505355"/>
    </source>
</evidence>
<protein>
    <submittedName>
        <fullName evidence="3">Conjugative transposon protein TraM</fullName>
    </submittedName>
</protein>
<keyword evidence="1" id="KW-0812">Transmembrane</keyword>
<sequence length="369" mass="39882">MKTNTISLQDKRKRQFLLALPPIVFCFTTLLFWALGGGRPEQAKATDHKGLSLKLPSAMIAADQTGDKMSFYDQARADSLKKQQLRKADPYTQADTVNHLTGTYPGSTFSPHQPAFGGYGGNASSPAANEAAISERLAQLQSVVNKPQPINPPVKKQVSAIPDSLLKPAVTTEDPELKQMNGLLEKILDIQHPERVKAAIEKTGSITAVKKFRAIPAVVDGTQKIVQGTVVCLKLTDTVTLGGQLYAKGQRIYGSGNLSNQRYTLNIKSIHVGYNFYPVDLTVFDQTDGLEGISVPEAVTGDALRDGATGGVQNMDIMSFDPSVTAQLTTAGLNTAKGLFSKKIKRVKGKIKDGHTLLLRDNQEVKNAH</sequence>
<dbReference type="EMBL" id="CP054139">
    <property type="protein sequence ID" value="QKJ32828.1"/>
    <property type="molecule type" value="Genomic_DNA"/>
</dbReference>
<evidence type="ECO:0000256" key="1">
    <source>
        <dbReference type="SAM" id="Phobius"/>
    </source>
</evidence>
<dbReference type="RefSeq" id="WP_173417473.1">
    <property type="nucleotide sequence ID" value="NZ_CP054139.1"/>
</dbReference>
<evidence type="ECO:0000259" key="2">
    <source>
        <dbReference type="Pfam" id="PF12508"/>
    </source>
</evidence>
<feature type="transmembrane region" description="Helical" evidence="1">
    <location>
        <begin position="16"/>
        <end position="35"/>
    </location>
</feature>
<dbReference type="KEGG" id="mmab:HQ865_24750"/>
<accession>A0A7D4PWW7</accession>
<dbReference type="AlphaFoldDB" id="A0A7D4PWW7"/>
<keyword evidence="1" id="KW-1133">Transmembrane helix</keyword>
<evidence type="ECO:0000313" key="3">
    <source>
        <dbReference type="EMBL" id="QKJ32828.1"/>
    </source>
</evidence>
<keyword evidence="1" id="KW-0472">Membrane</keyword>
<name>A0A7D4PWW7_9SPHI</name>
<reference evidence="3 4" key="1">
    <citation type="submission" date="2020-05" db="EMBL/GenBank/DDBJ databases">
        <title>Mucilaginibacter mali sp. nov.</title>
        <authorList>
            <person name="Kim H.S."/>
            <person name="Lee K.C."/>
            <person name="Suh M.K."/>
            <person name="Kim J.-S."/>
            <person name="Han K.-I."/>
            <person name="Eom M.K."/>
            <person name="Shin Y.K."/>
            <person name="Lee J.-S."/>
        </authorList>
    </citation>
    <scope>NUCLEOTIDE SEQUENCE [LARGE SCALE GENOMIC DNA]</scope>
    <source>
        <strain evidence="3 4">G2-14</strain>
    </source>
</reference>
<feature type="domain" description="Conjugative transposon TraM C-terminal" evidence="2">
    <location>
        <begin position="215"/>
        <end position="360"/>
    </location>
</feature>
<organism evidence="3 4">
    <name type="scientific">Mucilaginibacter mali</name>
    <dbReference type="NCBI Taxonomy" id="2740462"/>
    <lineage>
        <taxon>Bacteria</taxon>
        <taxon>Pseudomonadati</taxon>
        <taxon>Bacteroidota</taxon>
        <taxon>Sphingobacteriia</taxon>
        <taxon>Sphingobacteriales</taxon>
        <taxon>Sphingobacteriaceae</taxon>
        <taxon>Mucilaginibacter</taxon>
    </lineage>
</organism>
<dbReference type="Proteomes" id="UP000505355">
    <property type="component" value="Chromosome"/>
</dbReference>
<keyword evidence="4" id="KW-1185">Reference proteome</keyword>
<dbReference type="Pfam" id="PF12508">
    <property type="entry name" value="Transposon_TraM"/>
    <property type="match status" value="1"/>
</dbReference>
<dbReference type="InterPro" id="IPR055407">
    <property type="entry name" value="TraM_C"/>
</dbReference>